<reference evidence="1" key="1">
    <citation type="submission" date="2023-07" db="EMBL/GenBank/DDBJ databases">
        <title>draft genome sequence of fig (Ficus carica).</title>
        <authorList>
            <person name="Takahashi T."/>
            <person name="Nishimura K."/>
        </authorList>
    </citation>
    <scope>NUCLEOTIDE SEQUENCE</scope>
</reference>
<evidence type="ECO:0000313" key="1">
    <source>
        <dbReference type="EMBL" id="GMN31849.1"/>
    </source>
</evidence>
<gene>
    <name evidence="1" type="ORF">TIFTF001_041645</name>
</gene>
<evidence type="ECO:0000313" key="2">
    <source>
        <dbReference type="Proteomes" id="UP001187192"/>
    </source>
</evidence>
<dbReference type="Proteomes" id="UP001187192">
    <property type="component" value="Unassembled WGS sequence"/>
</dbReference>
<sequence length="23" mass="2789">MSRHVFFRQRFSNRFAPPVRVGP</sequence>
<dbReference type="AlphaFoldDB" id="A0AA87ZEZ5"/>
<organism evidence="1 2">
    <name type="scientific">Ficus carica</name>
    <name type="common">Common fig</name>
    <dbReference type="NCBI Taxonomy" id="3494"/>
    <lineage>
        <taxon>Eukaryota</taxon>
        <taxon>Viridiplantae</taxon>
        <taxon>Streptophyta</taxon>
        <taxon>Embryophyta</taxon>
        <taxon>Tracheophyta</taxon>
        <taxon>Spermatophyta</taxon>
        <taxon>Magnoliopsida</taxon>
        <taxon>eudicotyledons</taxon>
        <taxon>Gunneridae</taxon>
        <taxon>Pentapetalae</taxon>
        <taxon>rosids</taxon>
        <taxon>fabids</taxon>
        <taxon>Rosales</taxon>
        <taxon>Moraceae</taxon>
        <taxon>Ficeae</taxon>
        <taxon>Ficus</taxon>
    </lineage>
</organism>
<protein>
    <submittedName>
        <fullName evidence="1">Uncharacterized protein</fullName>
    </submittedName>
</protein>
<proteinExistence type="predicted"/>
<accession>A0AA87ZEZ5</accession>
<name>A0AA87ZEZ5_FICCA</name>
<keyword evidence="2" id="KW-1185">Reference proteome</keyword>
<comment type="caution">
    <text evidence="1">The sequence shown here is derived from an EMBL/GenBank/DDBJ whole genome shotgun (WGS) entry which is preliminary data.</text>
</comment>
<dbReference type="EMBL" id="BTGU01001955">
    <property type="protein sequence ID" value="GMN31849.1"/>
    <property type="molecule type" value="Genomic_DNA"/>
</dbReference>